<evidence type="ECO:0000313" key="1">
    <source>
        <dbReference type="EMBL" id="KHJ98673.1"/>
    </source>
</evidence>
<dbReference type="AlphaFoldDB" id="A0A0B1TMC8"/>
<dbReference type="OrthoDB" id="5773944at2759"/>
<name>A0A0B1TMC8_OESDE</name>
<organism evidence="1 2">
    <name type="scientific">Oesophagostomum dentatum</name>
    <name type="common">Nodular worm</name>
    <dbReference type="NCBI Taxonomy" id="61180"/>
    <lineage>
        <taxon>Eukaryota</taxon>
        <taxon>Metazoa</taxon>
        <taxon>Ecdysozoa</taxon>
        <taxon>Nematoda</taxon>
        <taxon>Chromadorea</taxon>
        <taxon>Rhabditida</taxon>
        <taxon>Rhabditina</taxon>
        <taxon>Rhabditomorpha</taxon>
        <taxon>Strongyloidea</taxon>
        <taxon>Strongylidae</taxon>
        <taxon>Oesophagostomum</taxon>
    </lineage>
</organism>
<gene>
    <name evidence="1" type="ORF">OESDEN_01342</name>
</gene>
<protein>
    <submittedName>
        <fullName evidence="1">Uncharacterized protein</fullName>
    </submittedName>
</protein>
<keyword evidence="2" id="KW-1185">Reference proteome</keyword>
<dbReference type="EMBL" id="KN549286">
    <property type="protein sequence ID" value="KHJ98673.1"/>
    <property type="molecule type" value="Genomic_DNA"/>
</dbReference>
<evidence type="ECO:0000313" key="2">
    <source>
        <dbReference type="Proteomes" id="UP000053660"/>
    </source>
</evidence>
<sequence length="251" mass="29025">MKEWNCKKVPEDAEKNLKLAVIKRHWSDAEYERVDEAIRDEFARAHEENRQAAQKVSRLPADEWKNDRMDQLRKWQTIPPINYAPFTLGNDIKNALETFLDSTVQFSVNDSSEVPLSTKPPVLHWTPLPLDSELQVLIRISFPLAGPDNCTFTDIRKSIRKHFDNIYEWTEGILITDDPIHLHVERTSPTEIEIAARVCVEELEEEQQSNPAKLLWPYIALALRNTLSHLDEHQYLQYSVSVKGVLLSTGN</sequence>
<dbReference type="Proteomes" id="UP000053660">
    <property type="component" value="Unassembled WGS sequence"/>
</dbReference>
<proteinExistence type="predicted"/>
<reference evidence="1 2" key="1">
    <citation type="submission" date="2014-03" db="EMBL/GenBank/DDBJ databases">
        <title>Draft genome of the hookworm Oesophagostomum dentatum.</title>
        <authorList>
            <person name="Mitreva M."/>
        </authorList>
    </citation>
    <scope>NUCLEOTIDE SEQUENCE [LARGE SCALE GENOMIC DNA]</scope>
    <source>
        <strain evidence="1 2">OD-Hann</strain>
    </source>
</reference>
<accession>A0A0B1TMC8</accession>